<dbReference type="PANTHER" id="PTHR33116:SF78">
    <property type="entry name" value="OS12G0587133 PROTEIN"/>
    <property type="match status" value="1"/>
</dbReference>
<protein>
    <recommendedName>
        <fullName evidence="3">RNA-directed DNA polymerase, eukaryota, reverse transcriptase zinc-binding domain protein</fullName>
    </recommendedName>
</protein>
<reference evidence="1 2" key="1">
    <citation type="journal article" date="2022" name="Nat. Genet.">
        <title>Improved pea reference genome and pan-genome highlight genomic features and evolutionary characteristics.</title>
        <authorList>
            <person name="Yang T."/>
            <person name="Liu R."/>
            <person name="Luo Y."/>
            <person name="Hu S."/>
            <person name="Wang D."/>
            <person name="Wang C."/>
            <person name="Pandey M.K."/>
            <person name="Ge S."/>
            <person name="Xu Q."/>
            <person name="Li N."/>
            <person name="Li G."/>
            <person name="Huang Y."/>
            <person name="Saxena R.K."/>
            <person name="Ji Y."/>
            <person name="Li M."/>
            <person name="Yan X."/>
            <person name="He Y."/>
            <person name="Liu Y."/>
            <person name="Wang X."/>
            <person name="Xiang C."/>
            <person name="Varshney R.K."/>
            <person name="Ding H."/>
            <person name="Gao S."/>
            <person name="Zong X."/>
        </authorList>
    </citation>
    <scope>NUCLEOTIDE SEQUENCE [LARGE SCALE GENOMIC DNA]</scope>
    <source>
        <strain evidence="1 2">cv. Zhongwan 6</strain>
    </source>
</reference>
<dbReference type="EMBL" id="JAMSHJ010000002">
    <property type="protein sequence ID" value="KAI5437223.1"/>
    <property type="molecule type" value="Genomic_DNA"/>
</dbReference>
<proteinExistence type="predicted"/>
<gene>
    <name evidence="1" type="ORF">KIW84_023374</name>
</gene>
<keyword evidence="2" id="KW-1185">Reference proteome</keyword>
<evidence type="ECO:0000313" key="1">
    <source>
        <dbReference type="EMBL" id="KAI5437223.1"/>
    </source>
</evidence>
<evidence type="ECO:0008006" key="3">
    <source>
        <dbReference type="Google" id="ProtNLM"/>
    </source>
</evidence>
<comment type="caution">
    <text evidence="1">The sequence shown here is derived from an EMBL/GenBank/DDBJ whole genome shotgun (WGS) entry which is preliminary data.</text>
</comment>
<dbReference type="Proteomes" id="UP001058974">
    <property type="component" value="Chromosome 2"/>
</dbReference>
<dbReference type="Gramene" id="Psat02G0337400-T1">
    <property type="protein sequence ID" value="KAI5437223.1"/>
    <property type="gene ID" value="KIW84_023374"/>
</dbReference>
<accession>A0A9D4YFC5</accession>
<dbReference type="PANTHER" id="PTHR33116">
    <property type="entry name" value="REVERSE TRANSCRIPTASE ZINC-BINDING DOMAIN-CONTAINING PROTEIN-RELATED-RELATED"/>
    <property type="match status" value="1"/>
</dbReference>
<sequence length="211" mass="24440">MSTLVNGSVLKNFIMERGFRQWDSLSPFLFVMAMEGITGLMNMVVDIGEFTGFHINEEVSVDILQFADNTIIIGDGRPKNLWSMKAISRASVKVLKKIIWVEANFLWEGSDFKRIIHWVNWDSVCKPKEDGDLGIKKIEIFNKALLLKWKWRILKENDTLWSGILRNRYHDPKLKMIIKEGRTVEEGGGISFWNSKWLGKQTLKEAFPEAF</sequence>
<evidence type="ECO:0000313" key="2">
    <source>
        <dbReference type="Proteomes" id="UP001058974"/>
    </source>
</evidence>
<dbReference type="AlphaFoldDB" id="A0A9D4YFC5"/>
<name>A0A9D4YFC5_PEA</name>
<organism evidence="1 2">
    <name type="scientific">Pisum sativum</name>
    <name type="common">Garden pea</name>
    <name type="synonym">Lathyrus oleraceus</name>
    <dbReference type="NCBI Taxonomy" id="3888"/>
    <lineage>
        <taxon>Eukaryota</taxon>
        <taxon>Viridiplantae</taxon>
        <taxon>Streptophyta</taxon>
        <taxon>Embryophyta</taxon>
        <taxon>Tracheophyta</taxon>
        <taxon>Spermatophyta</taxon>
        <taxon>Magnoliopsida</taxon>
        <taxon>eudicotyledons</taxon>
        <taxon>Gunneridae</taxon>
        <taxon>Pentapetalae</taxon>
        <taxon>rosids</taxon>
        <taxon>fabids</taxon>
        <taxon>Fabales</taxon>
        <taxon>Fabaceae</taxon>
        <taxon>Papilionoideae</taxon>
        <taxon>50 kb inversion clade</taxon>
        <taxon>NPAAA clade</taxon>
        <taxon>Hologalegina</taxon>
        <taxon>IRL clade</taxon>
        <taxon>Fabeae</taxon>
        <taxon>Lathyrus</taxon>
    </lineage>
</organism>